<keyword evidence="3" id="KW-0732">Signal</keyword>
<keyword evidence="7" id="KW-1185">Reference proteome</keyword>
<proteinExistence type="inferred from homology"/>
<dbReference type="SMART" id="SM00062">
    <property type="entry name" value="PBPb"/>
    <property type="match status" value="1"/>
</dbReference>
<dbReference type="Pfam" id="PF01464">
    <property type="entry name" value="SLT"/>
    <property type="match status" value="1"/>
</dbReference>
<keyword evidence="4" id="KW-0998">Cell outer membrane</keyword>
<dbReference type="InterPro" id="IPR001638">
    <property type="entry name" value="Solute-binding_3/MltF_N"/>
</dbReference>
<accession>A4CIB3</accession>
<protein>
    <submittedName>
        <fullName evidence="6">Extracellular solute-binding protein, family 3</fullName>
    </submittedName>
</protein>
<dbReference type="RefSeq" id="WP_015753428.1">
    <property type="nucleotide sequence ID" value="NC_013222.1"/>
</dbReference>
<dbReference type="InterPro" id="IPR023346">
    <property type="entry name" value="Lysozyme-like_dom_sf"/>
</dbReference>
<comment type="similarity">
    <text evidence="2">Belongs to the transglycosylase Slt family.</text>
</comment>
<gene>
    <name evidence="6" type="ordered locus">RB2501_07215</name>
</gene>
<dbReference type="AlphaFoldDB" id="A4CIB3"/>
<keyword evidence="4" id="KW-0472">Membrane</keyword>
<dbReference type="Proteomes" id="UP000009049">
    <property type="component" value="Chromosome"/>
</dbReference>
<dbReference type="Pfam" id="PF00497">
    <property type="entry name" value="SBP_bac_3"/>
    <property type="match status" value="1"/>
</dbReference>
<organism evidence="6 7">
    <name type="scientific">Robiginitalea biformata (strain ATCC BAA-864 / DSM 15991 / KCTC 12146 / HTCC2501)</name>
    <dbReference type="NCBI Taxonomy" id="313596"/>
    <lineage>
        <taxon>Bacteria</taxon>
        <taxon>Pseudomonadati</taxon>
        <taxon>Bacteroidota</taxon>
        <taxon>Flavobacteriia</taxon>
        <taxon>Flavobacteriales</taxon>
        <taxon>Flavobacteriaceae</taxon>
        <taxon>Robiginitalea</taxon>
    </lineage>
</organism>
<sequence>MRLRSLPYIALLLLLCNCSSRPGEPGSRAGDPPKPARTVDAIRESGKLRALIAYSATSYFLYRGQPMGYEYELTRRLAADLGVELDLRIARNLDEMLEILQRGEVDLVAHGLAITRERKKKVAFADYLYLTRQVLVQRKPAGWRRLTRDQIRDRLVLDPVELIGDTVSLRKNSSYLERVNNLSQEIGGIIHVDTLDGNLATDEIIQMVVDKKIKYTFADQNLARINASHHPILDVSVPVSFSQRIAWAVSRDSPGLLKAINQWLEREKKETDYYVIFNKYFKNRRNFSRRVNSPFYSLNEGKISPYDTLIKQEAREMGWDWRLLASVVYQESRFNATAQSWTGASGLMQLMPATAEELGVADRTNPRENLEAGARYLEALYQRFPTVTDSLQRIKFTLASYNCGYQHVEDARKLADVRGYDKDCWDENVDRMLLALSTPDNYLNEVVDYGYVRGEEPYRYVKQVFERFEHYRSVLQDIGPDMASVP</sequence>
<dbReference type="GO" id="GO:0008933">
    <property type="term" value="F:peptidoglycan lytic transglycosylase activity"/>
    <property type="evidence" value="ECO:0007669"/>
    <property type="project" value="InterPro"/>
</dbReference>
<dbReference type="SUPFAM" id="SSF53955">
    <property type="entry name" value="Lysozyme-like"/>
    <property type="match status" value="1"/>
</dbReference>
<evidence type="ECO:0000256" key="2">
    <source>
        <dbReference type="ARBA" id="ARBA00007734"/>
    </source>
</evidence>
<evidence type="ECO:0000313" key="6">
    <source>
        <dbReference type="EMBL" id="EAR16671.1"/>
    </source>
</evidence>
<dbReference type="PROSITE" id="PS00922">
    <property type="entry name" value="TRANSGLYCOSYLASE"/>
    <property type="match status" value="1"/>
</dbReference>
<evidence type="ECO:0000256" key="3">
    <source>
        <dbReference type="ARBA" id="ARBA00022729"/>
    </source>
</evidence>
<evidence type="ECO:0000256" key="1">
    <source>
        <dbReference type="ARBA" id="ARBA00004339"/>
    </source>
</evidence>
<dbReference type="CAZy" id="GH23">
    <property type="family name" value="Glycoside Hydrolase Family 23"/>
</dbReference>
<dbReference type="eggNOG" id="COG4623">
    <property type="taxonomic scope" value="Bacteria"/>
</dbReference>
<dbReference type="GO" id="GO:0000270">
    <property type="term" value="P:peptidoglycan metabolic process"/>
    <property type="evidence" value="ECO:0007669"/>
    <property type="project" value="InterPro"/>
</dbReference>
<evidence type="ECO:0000256" key="4">
    <source>
        <dbReference type="ARBA" id="ARBA00023237"/>
    </source>
</evidence>
<dbReference type="OrthoDB" id="9815002at2"/>
<evidence type="ECO:0000259" key="5">
    <source>
        <dbReference type="SMART" id="SM00062"/>
    </source>
</evidence>
<dbReference type="PANTHER" id="PTHR35936">
    <property type="entry name" value="MEMBRANE-BOUND LYTIC MUREIN TRANSGLYCOSYLASE F"/>
    <property type="match status" value="1"/>
</dbReference>
<name>A4CIB3_ROBBH</name>
<dbReference type="InterPro" id="IPR008258">
    <property type="entry name" value="Transglycosylase_SLT_dom_1"/>
</dbReference>
<feature type="domain" description="Solute-binding protein family 3/N-terminal" evidence="5">
    <location>
        <begin position="47"/>
        <end position="284"/>
    </location>
</feature>
<dbReference type="STRING" id="313596.RB2501_07215"/>
<dbReference type="SUPFAM" id="SSF53850">
    <property type="entry name" value="Periplasmic binding protein-like II"/>
    <property type="match status" value="1"/>
</dbReference>
<dbReference type="Gene3D" id="1.10.530.10">
    <property type="match status" value="1"/>
</dbReference>
<dbReference type="InterPro" id="IPR000189">
    <property type="entry name" value="Transglyc_AS"/>
</dbReference>
<dbReference type="GO" id="GO:0009279">
    <property type="term" value="C:cell outer membrane"/>
    <property type="evidence" value="ECO:0007669"/>
    <property type="project" value="UniProtKB-SubCell"/>
</dbReference>
<dbReference type="KEGG" id="rbi:RB2501_07215"/>
<dbReference type="CDD" id="cd13403">
    <property type="entry name" value="MLTF-like"/>
    <property type="match status" value="1"/>
</dbReference>
<dbReference type="EMBL" id="CP001712">
    <property type="protein sequence ID" value="EAR16671.1"/>
    <property type="molecule type" value="Genomic_DNA"/>
</dbReference>
<evidence type="ECO:0000313" key="7">
    <source>
        <dbReference type="Proteomes" id="UP000009049"/>
    </source>
</evidence>
<comment type="subcellular location">
    <subcellularLocation>
        <location evidence="1">Cell outer membrane</location>
        <topology evidence="1">Peripheral membrane protein</topology>
    </subcellularLocation>
</comment>
<dbReference type="HOGENOM" id="CLU_027494_2_0_10"/>
<dbReference type="CDD" id="cd01009">
    <property type="entry name" value="PBP2_YfhD_N"/>
    <property type="match status" value="1"/>
</dbReference>
<dbReference type="PANTHER" id="PTHR35936:SF19">
    <property type="entry name" value="AMINO-ACID-BINDING PROTEIN YXEM-RELATED"/>
    <property type="match status" value="1"/>
</dbReference>
<reference evidence="6 7" key="1">
    <citation type="journal article" date="2009" name="J. Bacteriol.">
        <title>Complete genome sequence of Robiginitalea biformata HTCC2501.</title>
        <authorList>
            <person name="Oh H.M."/>
            <person name="Giovannoni S.J."/>
            <person name="Lee K."/>
            <person name="Ferriera S."/>
            <person name="Johnson J."/>
            <person name="Cho J.C."/>
        </authorList>
    </citation>
    <scope>NUCLEOTIDE SEQUENCE [LARGE SCALE GENOMIC DNA]</scope>
    <source>
        <strain evidence="7">ATCC BAA-864 / HTCC2501 / KCTC 12146</strain>
    </source>
</reference>
<dbReference type="Gene3D" id="3.40.190.10">
    <property type="entry name" value="Periplasmic binding protein-like II"/>
    <property type="match status" value="2"/>
</dbReference>